<dbReference type="InterPro" id="IPR001888">
    <property type="entry name" value="Transposase_1"/>
</dbReference>
<evidence type="ECO:0000256" key="2">
    <source>
        <dbReference type="ARBA" id="ARBA00022490"/>
    </source>
</evidence>
<protein>
    <submittedName>
        <fullName evidence="7">Cnn_1N domain-containing protein</fullName>
    </submittedName>
</protein>
<dbReference type="Gene3D" id="3.30.420.10">
    <property type="entry name" value="Ribonuclease H-like superfamily/Ribonuclease H"/>
    <property type="match status" value="1"/>
</dbReference>
<dbReference type="WBParaSite" id="maker-uti_cns_0008408-snap-gene-0.2-mRNA-1">
    <property type="protein sequence ID" value="maker-uti_cns_0008408-snap-gene-0.2-mRNA-1"/>
    <property type="gene ID" value="maker-uti_cns_0008408-snap-gene-0.2"/>
</dbReference>
<keyword evidence="6" id="KW-1185">Reference proteome</keyword>
<reference evidence="7" key="1">
    <citation type="submission" date="2016-11" db="UniProtKB">
        <authorList>
            <consortium name="WormBaseParasite"/>
        </authorList>
    </citation>
    <scope>IDENTIFICATION</scope>
</reference>
<keyword evidence="3" id="KW-0175">Coiled coil</keyword>
<proteinExistence type="predicted"/>
<dbReference type="GO" id="GO:0005737">
    <property type="term" value="C:cytoplasm"/>
    <property type="evidence" value="ECO:0007669"/>
    <property type="project" value="UniProtKB-SubCell"/>
</dbReference>
<dbReference type="Proteomes" id="UP000095280">
    <property type="component" value="Unplaced"/>
</dbReference>
<evidence type="ECO:0000256" key="4">
    <source>
        <dbReference type="SAM" id="MobiDB-lite"/>
    </source>
</evidence>
<name>A0A1I8HWK3_9PLAT</name>
<dbReference type="InterPro" id="IPR012943">
    <property type="entry name" value="Cnn_1N"/>
</dbReference>
<dbReference type="Pfam" id="PF07989">
    <property type="entry name" value="Cnn_1N"/>
    <property type="match status" value="1"/>
</dbReference>
<dbReference type="InterPro" id="IPR052709">
    <property type="entry name" value="Transposase-MT_Hybrid"/>
</dbReference>
<evidence type="ECO:0000256" key="3">
    <source>
        <dbReference type="SAM" id="Coils"/>
    </source>
</evidence>
<feature type="domain" description="Centrosomin N-terminal motif 1" evidence="5">
    <location>
        <begin position="352"/>
        <end position="423"/>
    </location>
</feature>
<feature type="region of interest" description="Disordered" evidence="4">
    <location>
        <begin position="628"/>
        <end position="669"/>
    </location>
</feature>
<dbReference type="GO" id="GO:0003676">
    <property type="term" value="F:nucleic acid binding"/>
    <property type="evidence" value="ECO:0007669"/>
    <property type="project" value="InterPro"/>
</dbReference>
<evidence type="ECO:0000259" key="5">
    <source>
        <dbReference type="Pfam" id="PF07989"/>
    </source>
</evidence>
<dbReference type="PANTHER" id="PTHR46060:SF1">
    <property type="entry name" value="MARINER MOS1 TRANSPOSASE-LIKE PROTEIN"/>
    <property type="match status" value="1"/>
</dbReference>
<dbReference type="AlphaFoldDB" id="A0A1I8HWK3"/>
<evidence type="ECO:0000256" key="1">
    <source>
        <dbReference type="ARBA" id="ARBA00004496"/>
    </source>
</evidence>
<dbReference type="InterPro" id="IPR036397">
    <property type="entry name" value="RNaseH_sf"/>
</dbReference>
<feature type="compositionally biased region" description="Polar residues" evidence="4">
    <location>
        <begin position="656"/>
        <end position="669"/>
    </location>
</feature>
<accession>A0A1I8HWK3</accession>
<comment type="subcellular location">
    <subcellularLocation>
        <location evidence="1">Cytoplasm</location>
    </subcellularLocation>
</comment>
<organism evidence="6 7">
    <name type="scientific">Macrostomum lignano</name>
    <dbReference type="NCBI Taxonomy" id="282301"/>
    <lineage>
        <taxon>Eukaryota</taxon>
        <taxon>Metazoa</taxon>
        <taxon>Spiralia</taxon>
        <taxon>Lophotrochozoa</taxon>
        <taxon>Platyhelminthes</taxon>
        <taxon>Rhabditophora</taxon>
        <taxon>Macrostomorpha</taxon>
        <taxon>Macrostomida</taxon>
        <taxon>Macrostomidae</taxon>
        <taxon>Macrostomum</taxon>
    </lineage>
</organism>
<dbReference type="GO" id="GO:0005815">
    <property type="term" value="C:microtubule organizing center"/>
    <property type="evidence" value="ECO:0007669"/>
    <property type="project" value="InterPro"/>
</dbReference>
<sequence>LMETSKDSVRFYIFMCMQLGCKVTEIHTDLVNVLADSAPSFDTVARWLRHFLEGWDSFNDEPRSGRPRTSVTEDVVAHADAIIREDWSIMLRFLAYELGVSYGSAHNIMHEQLGRTKTCARWVPHLLTPEQQAERDKQSNMVWLAEDEPRPKEVLKTGFRSRKRMFTIFFNSQGVVSVNILPAGATVTARYYTDTVLPGVLQERQERRSPGPVCSVVFGGGEDGGSLGSPEEPDEPWDVLGPADIVQGRVGPEVVEPVSVEGRAVADKVLGVFVLEVAEGAEFTPADASEETAIAWQSNRDLSEQLAAVLSIAIKLARMAAHKNVKEPQRDTDNDESGAAGKQLIIYKSAAEYEKKIAQLSQENFDLRLYCYNLEEKIKKTGSGNNAAEGSSTREISKLESQVRSLQQSVERKANLLLQGSAALDQVRQELEAALKSKQQLCCAVKQRDCEIKQLAAGNSVLSNAVCQLQQQLRCMEQRCQACNARVLELEELVRRRDCELDNVRACLRECGECLQQMVLAEEQRQRQATGSEAVQAKLSQAEAEIERLRAENANLMSRLEAIPQLQRDVELLEQEDKELRVSLKEEQRKSADMRLLYEKQLNAMRGQIDELKDSPSKPLAALIEEDDSGLDSQGHKPQTFEESSSQSEFDDSENLSESQASNELDQWNDASEKRLKKLEKLQKSGELHGAKLNDHLEELTLLMQKKLAPLFRQILRDISEDDDGRLLNRMQCITDACADELNFLFDSARNSNKQLTQRDAKRRAALTKEATEAHALLRSLVIDAARKWRKDAFFGNTCIKRAESVERIVRAAIERTLRSCKSPASCMRKAARETEELTRLMQKKLVPLFRRITEEIDDDEDGRLLRRMQCITDACADELNILFDSAKNRNAQLTQRESQQLAALSEEATEAHALLRSLVADAARKWRKDASSKSLSAKTEHAEKKLPEALTNASTKQYVDLLDRIHQ</sequence>
<dbReference type="Pfam" id="PF01359">
    <property type="entry name" value="Transposase_1"/>
    <property type="match status" value="1"/>
</dbReference>
<evidence type="ECO:0000313" key="6">
    <source>
        <dbReference type="Proteomes" id="UP000095280"/>
    </source>
</evidence>
<evidence type="ECO:0000313" key="7">
    <source>
        <dbReference type="WBParaSite" id="maker-uti_cns_0008408-snap-gene-0.2-mRNA-1"/>
    </source>
</evidence>
<dbReference type="PANTHER" id="PTHR46060">
    <property type="entry name" value="MARINER MOS1 TRANSPOSASE-LIKE PROTEIN"/>
    <property type="match status" value="1"/>
</dbReference>
<feature type="coiled-coil region" evidence="3">
    <location>
        <begin position="532"/>
        <end position="615"/>
    </location>
</feature>
<keyword evidence="2" id="KW-0963">Cytoplasm</keyword>